<dbReference type="InterPro" id="IPR029058">
    <property type="entry name" value="AB_hydrolase_fold"/>
</dbReference>
<reference evidence="1 2" key="1">
    <citation type="journal article" date="2009" name="Stand. Genomic Sci.">
        <title>Complete genome sequence of Catenulispora acidiphila type strain (ID 139908).</title>
        <authorList>
            <person name="Copeland A."/>
            <person name="Lapidus A."/>
            <person name="Glavina Del Rio T."/>
            <person name="Nolan M."/>
            <person name="Lucas S."/>
            <person name="Chen F."/>
            <person name="Tice H."/>
            <person name="Cheng J.F."/>
            <person name="Bruce D."/>
            <person name="Goodwin L."/>
            <person name="Pitluck S."/>
            <person name="Mikhailova N."/>
            <person name="Pati A."/>
            <person name="Ivanova N."/>
            <person name="Mavromatis K."/>
            <person name="Chen A."/>
            <person name="Palaniappan K."/>
            <person name="Chain P."/>
            <person name="Land M."/>
            <person name="Hauser L."/>
            <person name="Chang Y.J."/>
            <person name="Jeffries C.D."/>
            <person name="Chertkov O."/>
            <person name="Brettin T."/>
            <person name="Detter J.C."/>
            <person name="Han C."/>
            <person name="Ali Z."/>
            <person name="Tindall B.J."/>
            <person name="Goker M."/>
            <person name="Bristow J."/>
            <person name="Eisen J.A."/>
            <person name="Markowitz V."/>
            <person name="Hugenholtz P."/>
            <person name="Kyrpides N.C."/>
            <person name="Klenk H.P."/>
        </authorList>
    </citation>
    <scope>NUCLEOTIDE SEQUENCE [LARGE SCALE GENOMIC DNA]</scope>
    <source>
        <strain evidence="2">DSM 44928 / JCM 14897 / NBRC 102108 / NRRL B-24433 / ID139908</strain>
    </source>
</reference>
<dbReference type="SUPFAM" id="SSF53474">
    <property type="entry name" value="alpha/beta-Hydrolases"/>
    <property type="match status" value="1"/>
</dbReference>
<dbReference type="KEGG" id="cai:Caci_6920"/>
<evidence type="ECO:0000313" key="1">
    <source>
        <dbReference type="EMBL" id="ACU75754.1"/>
    </source>
</evidence>
<organism evidence="1 2">
    <name type="scientific">Catenulispora acidiphila (strain DSM 44928 / JCM 14897 / NBRC 102108 / NRRL B-24433 / ID139908)</name>
    <dbReference type="NCBI Taxonomy" id="479433"/>
    <lineage>
        <taxon>Bacteria</taxon>
        <taxon>Bacillati</taxon>
        <taxon>Actinomycetota</taxon>
        <taxon>Actinomycetes</taxon>
        <taxon>Catenulisporales</taxon>
        <taxon>Catenulisporaceae</taxon>
        <taxon>Catenulispora</taxon>
    </lineage>
</organism>
<evidence type="ECO:0000313" key="2">
    <source>
        <dbReference type="Proteomes" id="UP000000851"/>
    </source>
</evidence>
<dbReference type="EMBL" id="CP001700">
    <property type="protein sequence ID" value="ACU75754.1"/>
    <property type="molecule type" value="Genomic_DNA"/>
</dbReference>
<evidence type="ECO:0008006" key="3">
    <source>
        <dbReference type="Google" id="ProtNLM"/>
    </source>
</evidence>
<dbReference type="Proteomes" id="UP000000851">
    <property type="component" value="Chromosome"/>
</dbReference>
<dbReference type="RefSeq" id="WP_015795482.1">
    <property type="nucleotide sequence ID" value="NC_013131.1"/>
</dbReference>
<sequence length="256" mass="28397">MARIIGICGVGNDPRTHAFRSVEKEWIGALLRGMRCTGTTEDPVLDFECLCFADLLDPADPFGGGVQQDFICRFGGRRVNRTRDFLTHVSAYLADQRVREKVQQRIADRVGPDTRVLIGHSLGSVAAYETLCRASAQGVQTLISLGSPLGFHRSVLRTRTAPNAAGRYPWPVGLRRWVNVYDWKDPFAAKVRLRPLFGDGRQVEDCRVWNWAWPHAATAYLMARPTAQAVTDALLSASDFLLCKSVQADAVGVRQP</sequence>
<dbReference type="AlphaFoldDB" id="C7Q3I9"/>
<protein>
    <recommendedName>
        <fullName evidence="3">AB hydrolase-1 domain-containing protein</fullName>
    </recommendedName>
</protein>
<dbReference type="eggNOG" id="COG1075">
    <property type="taxonomic scope" value="Bacteria"/>
</dbReference>
<gene>
    <name evidence="1" type="ordered locus">Caci_6920</name>
</gene>
<dbReference type="InParanoid" id="C7Q3I9"/>
<dbReference type="STRING" id="479433.Caci_6920"/>
<dbReference type="Gene3D" id="3.40.50.1820">
    <property type="entry name" value="alpha/beta hydrolase"/>
    <property type="match status" value="1"/>
</dbReference>
<proteinExistence type="predicted"/>
<accession>C7Q3I9</accession>
<name>C7Q3I9_CATAD</name>
<dbReference type="OrthoDB" id="3483116at2"/>
<keyword evidence="2" id="KW-1185">Reference proteome</keyword>
<dbReference type="HOGENOM" id="CLU_070813_2_1_11"/>